<dbReference type="STRING" id="1502745.SAMN02799620_02546"/>
<dbReference type="InterPro" id="IPR011009">
    <property type="entry name" value="Kinase-like_dom_sf"/>
</dbReference>
<organism evidence="1 2">
    <name type="scientific">Mycolicibacterium fluoranthenivorans</name>
    <dbReference type="NCBI Taxonomy" id="258505"/>
    <lineage>
        <taxon>Bacteria</taxon>
        <taxon>Bacillati</taxon>
        <taxon>Actinomycetota</taxon>
        <taxon>Actinomycetes</taxon>
        <taxon>Mycobacteriales</taxon>
        <taxon>Mycobacteriaceae</taxon>
        <taxon>Mycolicibacterium</taxon>
    </lineage>
</organism>
<reference evidence="2" key="1">
    <citation type="submission" date="2016-10" db="EMBL/GenBank/DDBJ databases">
        <authorList>
            <person name="Varghese N."/>
            <person name="Submissions S."/>
        </authorList>
    </citation>
    <scope>NUCLEOTIDE SEQUENCE [LARGE SCALE GENOMIC DNA]</scope>
    <source>
        <strain evidence="2">UNC267MFSha1.1M11</strain>
    </source>
</reference>
<dbReference type="GO" id="GO:0019748">
    <property type="term" value="P:secondary metabolic process"/>
    <property type="evidence" value="ECO:0007669"/>
    <property type="project" value="InterPro"/>
</dbReference>
<dbReference type="Pfam" id="PF04655">
    <property type="entry name" value="APH_6_hur"/>
    <property type="match status" value="1"/>
</dbReference>
<dbReference type="GO" id="GO:0016301">
    <property type="term" value="F:kinase activity"/>
    <property type="evidence" value="ECO:0007669"/>
    <property type="project" value="UniProtKB-KW"/>
</dbReference>
<accession>A0A1G4W8Y5</accession>
<dbReference type="GO" id="GO:0016773">
    <property type="term" value="F:phosphotransferase activity, alcohol group as acceptor"/>
    <property type="evidence" value="ECO:0007669"/>
    <property type="project" value="InterPro"/>
</dbReference>
<gene>
    <name evidence="1" type="ORF">SAMN02799620_02546</name>
</gene>
<dbReference type="SUPFAM" id="SSF56112">
    <property type="entry name" value="Protein kinase-like (PK-like)"/>
    <property type="match status" value="1"/>
</dbReference>
<evidence type="ECO:0000313" key="2">
    <source>
        <dbReference type="Proteomes" id="UP000199707"/>
    </source>
</evidence>
<keyword evidence="1" id="KW-0808">Transferase</keyword>
<sequence>MVLMGFPRKVICAMATSLSKTGSGVQARGAIAGTGRTSWQDGTVFVLPHAVAAMAARGPQWQAWVDRLPAIVTGQLRDWSLTPDGVPAHGFCSVVLPVRADDGSAAVLKVAFPDDESEHEHLALRRWGGAGAVRLLRADPHRRAMLLERLHERNLNELWDIEACEVVAGLYARIHVAALPQLRPLTGFIREWTAELRKLPRSAAVPRRLVEQAISLGTDLAEDPASGGTLIHGDLHYENVLAADREPWLVIDPKPMSGDPHYEIAPMLFDRFDELEGYVREGVRRRFHTMVDAAGFDADRARAWVIVRMMHDAMWELTENDVPDAHYLTTCVAIAKAVQD</sequence>
<evidence type="ECO:0000313" key="1">
    <source>
        <dbReference type="EMBL" id="SCX18706.1"/>
    </source>
</evidence>
<dbReference type="EMBL" id="FMUB01000005">
    <property type="protein sequence ID" value="SCX18706.1"/>
    <property type="molecule type" value="Genomic_DNA"/>
</dbReference>
<protein>
    <submittedName>
        <fullName evidence="1">Streptomycin 6-kinase</fullName>
    </submittedName>
</protein>
<dbReference type="Proteomes" id="UP000199707">
    <property type="component" value="Unassembled WGS sequence"/>
</dbReference>
<dbReference type="Gene3D" id="3.90.1200.10">
    <property type="match status" value="1"/>
</dbReference>
<dbReference type="InterPro" id="IPR006748">
    <property type="entry name" value="NH2Glyco/OHUrea_AB-resist_kin"/>
</dbReference>
<dbReference type="AlphaFoldDB" id="A0A1G4W8Y5"/>
<name>A0A1G4W8Y5_9MYCO</name>
<proteinExistence type="predicted"/>
<keyword evidence="1" id="KW-0418">Kinase</keyword>